<name>A0A8C5CAR6_GADMO</name>
<dbReference type="InterPro" id="IPR000477">
    <property type="entry name" value="RT_dom"/>
</dbReference>
<dbReference type="PANTHER" id="PTHR31635:SF196">
    <property type="entry name" value="REVERSE TRANSCRIPTASE DOMAIN-CONTAINING PROTEIN-RELATED"/>
    <property type="match status" value="1"/>
</dbReference>
<dbReference type="SUPFAM" id="SSF56672">
    <property type="entry name" value="DNA/RNA polymerases"/>
    <property type="match status" value="1"/>
</dbReference>
<dbReference type="InterPro" id="IPR043502">
    <property type="entry name" value="DNA/RNA_pol_sf"/>
</dbReference>
<feature type="domain" description="Reverse transcriptase" evidence="1">
    <location>
        <begin position="152"/>
        <end position="379"/>
    </location>
</feature>
<dbReference type="OMA" id="ESHEMEA"/>
<evidence type="ECO:0000313" key="2">
    <source>
        <dbReference type="Ensembl" id="ENSGMOP00000055692.1"/>
    </source>
</evidence>
<dbReference type="Pfam" id="PF00078">
    <property type="entry name" value="RVT_1"/>
    <property type="match status" value="1"/>
</dbReference>
<dbReference type="Ensembl" id="ENSGMOT00000057109.1">
    <property type="protein sequence ID" value="ENSGMOP00000055692.1"/>
    <property type="gene ID" value="ENSGMOG00000029019.1"/>
</dbReference>
<dbReference type="CDD" id="cd01650">
    <property type="entry name" value="RT_nLTR_like"/>
    <property type="match status" value="1"/>
</dbReference>
<organism evidence="2 3">
    <name type="scientific">Gadus morhua</name>
    <name type="common">Atlantic cod</name>
    <dbReference type="NCBI Taxonomy" id="8049"/>
    <lineage>
        <taxon>Eukaryota</taxon>
        <taxon>Metazoa</taxon>
        <taxon>Chordata</taxon>
        <taxon>Craniata</taxon>
        <taxon>Vertebrata</taxon>
        <taxon>Euteleostomi</taxon>
        <taxon>Actinopterygii</taxon>
        <taxon>Neopterygii</taxon>
        <taxon>Teleostei</taxon>
        <taxon>Neoteleostei</taxon>
        <taxon>Acanthomorphata</taxon>
        <taxon>Zeiogadaria</taxon>
        <taxon>Gadariae</taxon>
        <taxon>Gadiformes</taxon>
        <taxon>Gadoidei</taxon>
        <taxon>Gadidae</taxon>
        <taxon>Gadus</taxon>
    </lineage>
</organism>
<dbReference type="Proteomes" id="UP000694546">
    <property type="component" value="Chromosome 7"/>
</dbReference>
<dbReference type="GeneTree" id="ENSGT00940000163630"/>
<dbReference type="PANTHER" id="PTHR31635">
    <property type="entry name" value="REVERSE TRANSCRIPTASE DOMAIN-CONTAINING PROTEIN-RELATED"/>
    <property type="match status" value="1"/>
</dbReference>
<reference evidence="2" key="2">
    <citation type="submission" date="2025-09" db="UniProtKB">
        <authorList>
            <consortium name="Ensembl"/>
        </authorList>
    </citation>
    <scope>IDENTIFICATION</scope>
</reference>
<evidence type="ECO:0000259" key="1">
    <source>
        <dbReference type="PROSITE" id="PS50878"/>
    </source>
</evidence>
<sequence length="379" mass="43390">MSDHFFFISATVRLSAPTSLTDFATDSHASFFVLVLIPEEREPNKILFLAPGEVIYEQTQINTAFREYYSKLYQSEGPINENEMEAFFQDISLPTLKEEERESLEAPVTEREILAALKAFPTGKAPGNDVFTIELYKCLQNNLSPLTLLFNDILTNHSMPLTMRQTTIWLLPKPGKDHSQMTNFRPISMLNNDYKMFAKILAMRMETAISSLIHLDQVGFVKGRFASNNMRRLFQVMATASTLQHPAIAISLDAEKAFDRVEWHYLFHVITNGTVSEPFQLLRSTRQGCPASPSLFILALEPLVCAIRAERKITGIQIGVKDGQFYPFQYGAEQKCLKLIFYQDYYFLYQQFLLNSRFTGSQKLINYSQISYGVIKNQE</sequence>
<keyword evidence="3" id="KW-1185">Reference proteome</keyword>
<dbReference type="AlphaFoldDB" id="A0A8C5CAR6"/>
<protein>
    <recommendedName>
        <fullName evidence="1">Reverse transcriptase domain-containing protein</fullName>
    </recommendedName>
</protein>
<evidence type="ECO:0000313" key="3">
    <source>
        <dbReference type="Proteomes" id="UP000694546"/>
    </source>
</evidence>
<accession>A0A8C5CAR6</accession>
<dbReference type="PROSITE" id="PS50878">
    <property type="entry name" value="RT_POL"/>
    <property type="match status" value="1"/>
</dbReference>
<reference evidence="2" key="1">
    <citation type="submission" date="2025-08" db="UniProtKB">
        <authorList>
            <consortium name="Ensembl"/>
        </authorList>
    </citation>
    <scope>IDENTIFICATION</scope>
</reference>
<proteinExistence type="predicted"/>